<dbReference type="EMBL" id="JBHFEH010000038">
    <property type="protein sequence ID" value="KAL2051128.1"/>
    <property type="molecule type" value="Genomic_DNA"/>
</dbReference>
<evidence type="ECO:0000256" key="1">
    <source>
        <dbReference type="ARBA" id="ARBA00004123"/>
    </source>
</evidence>
<evidence type="ECO:0000313" key="12">
    <source>
        <dbReference type="EMBL" id="KAL2051128.1"/>
    </source>
</evidence>
<keyword evidence="7 10" id="KW-0804">Transcription</keyword>
<comment type="subunit">
    <text evidence="3 10">Component of the Mediator complex.</text>
</comment>
<evidence type="ECO:0000256" key="2">
    <source>
        <dbReference type="ARBA" id="ARBA00009994"/>
    </source>
</evidence>
<evidence type="ECO:0000256" key="10">
    <source>
        <dbReference type="RuleBase" id="RU364060"/>
    </source>
</evidence>
<keyword evidence="5 10" id="KW-0805">Transcription regulation</keyword>
<protein>
    <recommendedName>
        <fullName evidence="4 10">Mediator of RNA polymerase II transcription subunit 7</fullName>
    </recommendedName>
</protein>
<name>A0ABR4B5T8_9LECA</name>
<accession>A0ABR4B5T8</accession>
<keyword evidence="13" id="KW-1185">Reference proteome</keyword>
<evidence type="ECO:0000313" key="13">
    <source>
        <dbReference type="Proteomes" id="UP001590951"/>
    </source>
</evidence>
<evidence type="ECO:0000256" key="9">
    <source>
        <dbReference type="ARBA" id="ARBA00025687"/>
    </source>
</evidence>
<gene>
    <name evidence="12" type="ORF">ABVK25_008557</name>
</gene>
<dbReference type="Proteomes" id="UP001590951">
    <property type="component" value="Unassembled WGS sequence"/>
</dbReference>
<evidence type="ECO:0000256" key="7">
    <source>
        <dbReference type="ARBA" id="ARBA00023163"/>
    </source>
</evidence>
<comment type="caution">
    <text evidence="12">The sequence shown here is derived from an EMBL/GenBank/DDBJ whole genome shotgun (WGS) entry which is preliminary data.</text>
</comment>
<feature type="compositionally biased region" description="Polar residues" evidence="11">
    <location>
        <begin position="26"/>
        <end position="51"/>
    </location>
</feature>
<dbReference type="Gene3D" id="6.10.140.1520">
    <property type="match status" value="1"/>
</dbReference>
<comment type="function">
    <text evidence="9">Component of the Mediator complex, a coactivator involved in the regulated transcription of nearly all RNA polymerase II-dependent genes. Mediator functions as a bridge to convey information from gene-specific regulatory proteins to the basal RNA polymerase II transcription machinery. Mediator is recruited to promoters by direct interactions with regulatory proteins and serves as a scaffold for the assembly of a functional preinitiation complex with RNA polymerase II and the general transcription factors.</text>
</comment>
<evidence type="ECO:0000256" key="6">
    <source>
        <dbReference type="ARBA" id="ARBA00023159"/>
    </source>
</evidence>
<keyword evidence="8 10" id="KW-0539">Nucleus</keyword>
<dbReference type="InterPro" id="IPR044888">
    <property type="entry name" value="Mediatior_Med7_sf"/>
</dbReference>
<organism evidence="12 13">
    <name type="scientific">Lepraria finkii</name>
    <dbReference type="NCBI Taxonomy" id="1340010"/>
    <lineage>
        <taxon>Eukaryota</taxon>
        <taxon>Fungi</taxon>
        <taxon>Dikarya</taxon>
        <taxon>Ascomycota</taxon>
        <taxon>Pezizomycotina</taxon>
        <taxon>Lecanoromycetes</taxon>
        <taxon>OSLEUM clade</taxon>
        <taxon>Lecanoromycetidae</taxon>
        <taxon>Lecanorales</taxon>
        <taxon>Lecanorineae</taxon>
        <taxon>Stereocaulaceae</taxon>
        <taxon>Lepraria</taxon>
    </lineage>
</organism>
<dbReference type="Gene3D" id="6.10.140.200">
    <property type="match status" value="1"/>
</dbReference>
<comment type="subcellular location">
    <subcellularLocation>
        <location evidence="1 10">Nucleus</location>
    </subcellularLocation>
</comment>
<evidence type="ECO:0000256" key="4">
    <source>
        <dbReference type="ARBA" id="ARBA00020631"/>
    </source>
</evidence>
<dbReference type="SUPFAM" id="SSF140718">
    <property type="entry name" value="Mediator hinge subcomplex-like"/>
    <property type="match status" value="1"/>
</dbReference>
<sequence>MTMGEQSQPAAISAAFPAPPPFYKSFTPQNLEQFEQQPEPYIQSSTNTLPLSTPIPDLTSLPPELRNLIPPPPPTNGQYRSFGTIHDINPTSSDDTTLTPTPARLKSLTHDLLLTFLSLTHTLATNPGAYPPVWEHLQETFQDVYKVLNAYRPHQARETLILMMEEQVKKIKGETEAVSESVGRAREVVEGLGKGVDGEEKETRIGERESEREKRRRIGEKKDKMVWEVLEREVGRL</sequence>
<evidence type="ECO:0000256" key="11">
    <source>
        <dbReference type="SAM" id="MobiDB-lite"/>
    </source>
</evidence>
<feature type="region of interest" description="Disordered" evidence="11">
    <location>
        <begin position="1"/>
        <end position="54"/>
    </location>
</feature>
<dbReference type="Pfam" id="PF05983">
    <property type="entry name" value="Med7"/>
    <property type="match status" value="1"/>
</dbReference>
<dbReference type="InterPro" id="IPR037212">
    <property type="entry name" value="Med7/Med21-like"/>
</dbReference>
<evidence type="ECO:0000256" key="5">
    <source>
        <dbReference type="ARBA" id="ARBA00023015"/>
    </source>
</evidence>
<feature type="compositionally biased region" description="Basic and acidic residues" evidence="11">
    <location>
        <begin position="196"/>
        <end position="213"/>
    </location>
</feature>
<dbReference type="PANTHER" id="PTHR21428:SF11">
    <property type="entry name" value="MEDIATOR OF RNA POLYMERASE II TRANSCRIPTION SUBUNIT 7"/>
    <property type="match status" value="1"/>
</dbReference>
<feature type="compositionally biased region" description="Low complexity" evidence="11">
    <location>
        <begin position="1"/>
        <end position="16"/>
    </location>
</feature>
<feature type="region of interest" description="Disordered" evidence="11">
    <location>
        <begin position="195"/>
        <end position="217"/>
    </location>
</feature>
<dbReference type="InterPro" id="IPR009244">
    <property type="entry name" value="Mediatior_Med7"/>
</dbReference>
<comment type="similarity">
    <text evidence="2 10">Belongs to the Mediator complex subunit 7 family.</text>
</comment>
<proteinExistence type="inferred from homology"/>
<evidence type="ECO:0000256" key="3">
    <source>
        <dbReference type="ARBA" id="ARBA00011837"/>
    </source>
</evidence>
<reference evidence="12 13" key="1">
    <citation type="submission" date="2024-09" db="EMBL/GenBank/DDBJ databases">
        <title>Rethinking Asexuality: The Enigmatic Case of Functional Sexual Genes in Lepraria (Stereocaulaceae).</title>
        <authorList>
            <person name="Doellman M."/>
            <person name="Sun Y."/>
            <person name="Barcenas-Pena A."/>
            <person name="Lumbsch H.T."/>
            <person name="Grewe F."/>
        </authorList>
    </citation>
    <scope>NUCLEOTIDE SEQUENCE [LARGE SCALE GENOMIC DNA]</scope>
    <source>
        <strain evidence="12 13">Grewe 0041</strain>
    </source>
</reference>
<keyword evidence="6 10" id="KW-0010">Activator</keyword>
<evidence type="ECO:0000256" key="8">
    <source>
        <dbReference type="ARBA" id="ARBA00023242"/>
    </source>
</evidence>
<dbReference type="PANTHER" id="PTHR21428">
    <property type="entry name" value="MEDIATOR OF RNA POLYMERASE II TRANSCRIPTION SUBUNIT 7"/>
    <property type="match status" value="1"/>
</dbReference>